<evidence type="ECO:0000313" key="1">
    <source>
        <dbReference type="EMBL" id="GAH80847.1"/>
    </source>
</evidence>
<sequence length="138" mass="15176">MPNKIIWTTKELEEEMKKPAISEFPPLAHVTASPQNTKHIKEVSKVAGKARHLIVYLPPGVRDLVWVSVSLLKHVPTTHLREGLEGLEIDALATAVGGDNQYHSLLLASDIKEGDEIEVIVKNNDSAFGHTIGTRGRD</sequence>
<organism evidence="1">
    <name type="scientific">marine sediment metagenome</name>
    <dbReference type="NCBI Taxonomy" id="412755"/>
    <lineage>
        <taxon>unclassified sequences</taxon>
        <taxon>metagenomes</taxon>
        <taxon>ecological metagenomes</taxon>
    </lineage>
</organism>
<gene>
    <name evidence="1" type="ORF">S03H2_57378</name>
</gene>
<proteinExistence type="predicted"/>
<name>X1IGL2_9ZZZZ</name>
<dbReference type="EMBL" id="BARU01036779">
    <property type="protein sequence ID" value="GAH80847.1"/>
    <property type="molecule type" value="Genomic_DNA"/>
</dbReference>
<reference evidence="1" key="1">
    <citation type="journal article" date="2014" name="Front. Microbiol.">
        <title>High frequency of phylogenetically diverse reductive dehalogenase-homologous genes in deep subseafloor sedimentary metagenomes.</title>
        <authorList>
            <person name="Kawai M."/>
            <person name="Futagami T."/>
            <person name="Toyoda A."/>
            <person name="Takaki Y."/>
            <person name="Nishi S."/>
            <person name="Hori S."/>
            <person name="Arai W."/>
            <person name="Tsubouchi T."/>
            <person name="Morono Y."/>
            <person name="Uchiyama I."/>
            <person name="Ito T."/>
            <person name="Fujiyama A."/>
            <person name="Inagaki F."/>
            <person name="Takami H."/>
        </authorList>
    </citation>
    <scope>NUCLEOTIDE SEQUENCE</scope>
    <source>
        <strain evidence="1">Expedition CK06-06</strain>
    </source>
</reference>
<comment type="caution">
    <text evidence="1">The sequence shown here is derived from an EMBL/GenBank/DDBJ whole genome shotgun (WGS) entry which is preliminary data.</text>
</comment>
<accession>X1IGL2</accession>
<protein>
    <submittedName>
        <fullName evidence="1">Uncharacterized protein</fullName>
    </submittedName>
</protein>
<dbReference type="AlphaFoldDB" id="X1IGL2"/>